<gene>
    <name evidence="1" type="ORF">GBAR_LOCUS19866</name>
</gene>
<organism evidence="1 2">
    <name type="scientific">Geodia barretti</name>
    <name type="common">Barrett's horny sponge</name>
    <dbReference type="NCBI Taxonomy" id="519541"/>
    <lineage>
        <taxon>Eukaryota</taxon>
        <taxon>Metazoa</taxon>
        <taxon>Porifera</taxon>
        <taxon>Demospongiae</taxon>
        <taxon>Heteroscleromorpha</taxon>
        <taxon>Tetractinellida</taxon>
        <taxon>Astrophorina</taxon>
        <taxon>Geodiidae</taxon>
        <taxon>Geodia</taxon>
    </lineage>
</organism>
<reference evidence="1" key="1">
    <citation type="submission" date="2023-03" db="EMBL/GenBank/DDBJ databases">
        <authorList>
            <person name="Steffen K."/>
            <person name="Cardenas P."/>
        </authorList>
    </citation>
    <scope>NUCLEOTIDE SEQUENCE</scope>
</reference>
<sequence length="100" mass="11399">MALLGKEMLRSGPYLELAAVRDHIEQKRVGLKRVLCLNMYLYVLVELVHFNSLQWDLAERGASLEFKLVISLKVGQIHPSCKSKQMSMIILEVGRILKSC</sequence>
<dbReference type="EMBL" id="CASHTH010002797">
    <property type="protein sequence ID" value="CAI8035384.1"/>
    <property type="molecule type" value="Genomic_DNA"/>
</dbReference>
<accession>A0AA35STH1</accession>
<dbReference type="AlphaFoldDB" id="A0AA35STH1"/>
<evidence type="ECO:0000313" key="1">
    <source>
        <dbReference type="EMBL" id="CAI8035384.1"/>
    </source>
</evidence>
<proteinExistence type="predicted"/>
<dbReference type="Proteomes" id="UP001174909">
    <property type="component" value="Unassembled WGS sequence"/>
</dbReference>
<name>A0AA35STH1_GEOBA</name>
<keyword evidence="2" id="KW-1185">Reference proteome</keyword>
<evidence type="ECO:0000313" key="2">
    <source>
        <dbReference type="Proteomes" id="UP001174909"/>
    </source>
</evidence>
<protein>
    <submittedName>
        <fullName evidence="1">Uncharacterized protein</fullName>
    </submittedName>
</protein>
<comment type="caution">
    <text evidence="1">The sequence shown here is derived from an EMBL/GenBank/DDBJ whole genome shotgun (WGS) entry which is preliminary data.</text>
</comment>